<evidence type="ECO:0000313" key="5">
    <source>
        <dbReference type="EMBL" id="GAA1735274.1"/>
    </source>
</evidence>
<proteinExistence type="inferred from homology"/>
<dbReference type="SUPFAM" id="SSF53850">
    <property type="entry name" value="Periplasmic binding protein-like II"/>
    <property type="match status" value="1"/>
</dbReference>
<accession>A0ABN2JQC9</accession>
<protein>
    <recommendedName>
        <fullName evidence="7">Carbohydrate ABC transporter substrate-binding protein (CUT1 family)</fullName>
    </recommendedName>
</protein>
<name>A0ABN2JQC9_9MICO</name>
<evidence type="ECO:0000256" key="2">
    <source>
        <dbReference type="ARBA" id="ARBA00022448"/>
    </source>
</evidence>
<evidence type="ECO:0000256" key="1">
    <source>
        <dbReference type="ARBA" id="ARBA00008520"/>
    </source>
</evidence>
<gene>
    <name evidence="5" type="ORF">GCM10009809_33040</name>
</gene>
<organism evidence="5 6">
    <name type="scientific">Isoptericola hypogeus</name>
    <dbReference type="NCBI Taxonomy" id="300179"/>
    <lineage>
        <taxon>Bacteria</taxon>
        <taxon>Bacillati</taxon>
        <taxon>Actinomycetota</taxon>
        <taxon>Actinomycetes</taxon>
        <taxon>Micrococcales</taxon>
        <taxon>Promicromonosporaceae</taxon>
        <taxon>Isoptericola</taxon>
    </lineage>
</organism>
<dbReference type="RefSeq" id="WP_344249731.1">
    <property type="nucleotide sequence ID" value="NZ_BAAAPM010000008.1"/>
</dbReference>
<dbReference type="PROSITE" id="PS51257">
    <property type="entry name" value="PROKAR_LIPOPROTEIN"/>
    <property type="match status" value="1"/>
</dbReference>
<evidence type="ECO:0000256" key="4">
    <source>
        <dbReference type="SAM" id="SignalP"/>
    </source>
</evidence>
<reference evidence="5 6" key="1">
    <citation type="journal article" date="2019" name="Int. J. Syst. Evol. Microbiol.">
        <title>The Global Catalogue of Microorganisms (GCM) 10K type strain sequencing project: providing services to taxonomists for standard genome sequencing and annotation.</title>
        <authorList>
            <consortium name="The Broad Institute Genomics Platform"/>
            <consortium name="The Broad Institute Genome Sequencing Center for Infectious Disease"/>
            <person name="Wu L."/>
            <person name="Ma J."/>
        </authorList>
    </citation>
    <scope>NUCLEOTIDE SEQUENCE [LARGE SCALE GENOMIC DNA]</scope>
    <source>
        <strain evidence="5 6">JCM 15589</strain>
    </source>
</reference>
<keyword evidence="6" id="KW-1185">Reference proteome</keyword>
<evidence type="ECO:0008006" key="7">
    <source>
        <dbReference type="Google" id="ProtNLM"/>
    </source>
</evidence>
<dbReference type="EMBL" id="BAAAPM010000008">
    <property type="protein sequence ID" value="GAA1735274.1"/>
    <property type="molecule type" value="Genomic_DNA"/>
</dbReference>
<dbReference type="PANTHER" id="PTHR30061:SF50">
    <property type="entry name" value="MALTOSE_MALTODEXTRIN-BINDING PERIPLASMIC PROTEIN"/>
    <property type="match status" value="1"/>
</dbReference>
<feature type="chain" id="PRO_5045748657" description="Carbohydrate ABC transporter substrate-binding protein (CUT1 family)" evidence="4">
    <location>
        <begin position="26"/>
        <end position="412"/>
    </location>
</feature>
<dbReference type="InterPro" id="IPR006059">
    <property type="entry name" value="SBP"/>
</dbReference>
<dbReference type="Proteomes" id="UP001501138">
    <property type="component" value="Unassembled WGS sequence"/>
</dbReference>
<evidence type="ECO:0000313" key="6">
    <source>
        <dbReference type="Proteomes" id="UP001501138"/>
    </source>
</evidence>
<dbReference type="Pfam" id="PF13416">
    <property type="entry name" value="SBP_bac_8"/>
    <property type="match status" value="1"/>
</dbReference>
<feature type="signal peptide" evidence="4">
    <location>
        <begin position="1"/>
        <end position="25"/>
    </location>
</feature>
<comment type="similarity">
    <text evidence="1">Belongs to the bacterial solute-binding protein 1 family.</text>
</comment>
<keyword evidence="3 4" id="KW-0732">Signal</keyword>
<dbReference type="Gene3D" id="3.40.190.10">
    <property type="entry name" value="Periplasmic binding protein-like II"/>
    <property type="match status" value="1"/>
</dbReference>
<evidence type="ECO:0000256" key="3">
    <source>
        <dbReference type="ARBA" id="ARBA00022729"/>
    </source>
</evidence>
<sequence>MSTIHRTPHRAVTATALTVALLALTACGTGFDDGAAGDGPGGGPLDVLIAPSGDAEAASVKEAVRQWSTQSGTKATVRAAADMPQQLSQGFAAGNPPDVFYVSTDHFAGYAANGSLEPYGDQVDAAFYPTLVDSFTYEDTFYCAPKDFSTLALIVNDAAWEQAGLTPDDYPTTWEELRSVADRLTTDDRVGLTFGPEWQRVGGFMAQAGGHLVDSGGSADVDTPENAEALAFVQELLADGVAAYPADIGAGWGGEAFGTGAAAMTIEGNWITGSLANDYPDVEYTVVPLPEGPGGPGTLQFTNCWGVAADSGNKEAAVDLVRDLVSDDQQMMFAEDFGVMPSVESVADRWTAEFPGQAPFMAGADHAQGFPPVDGIADVIADFNAQLEGLAAGGDPQDVLSSVQSSLEAVAP</sequence>
<comment type="caution">
    <text evidence="5">The sequence shown here is derived from an EMBL/GenBank/DDBJ whole genome shotgun (WGS) entry which is preliminary data.</text>
</comment>
<keyword evidence="2" id="KW-0813">Transport</keyword>
<dbReference type="PANTHER" id="PTHR30061">
    <property type="entry name" value="MALTOSE-BINDING PERIPLASMIC PROTEIN"/>
    <property type="match status" value="1"/>
</dbReference>